<dbReference type="AlphaFoldDB" id="A0A843WFJ5"/>
<evidence type="ECO:0000313" key="1">
    <source>
        <dbReference type="EMBL" id="MQM09042.1"/>
    </source>
</evidence>
<sequence>MEVVLLALARQEVDVVFAPRAADVLVLECFGFVPSGALVHCVIPSVAPGACDSTMCCAMCLDREIRASFHDFSMLPSLVWYVWLVGDPGMEHPVGLPLCWCRDRGARCDTRRGVCSVGCDLIATCLPVPIRIAVATRVLVAIGFAVAMPFPITTGLLSRCRSPSRWYCDGLGGRDNTCVASGVSVVPVGVSASASGLACP</sequence>
<accession>A0A843WFJ5</accession>
<dbReference type="EMBL" id="NMUH01004277">
    <property type="protein sequence ID" value="MQM09042.1"/>
    <property type="molecule type" value="Genomic_DNA"/>
</dbReference>
<dbReference type="Proteomes" id="UP000652761">
    <property type="component" value="Unassembled WGS sequence"/>
</dbReference>
<organism evidence="1 2">
    <name type="scientific">Colocasia esculenta</name>
    <name type="common">Wild taro</name>
    <name type="synonym">Arum esculentum</name>
    <dbReference type="NCBI Taxonomy" id="4460"/>
    <lineage>
        <taxon>Eukaryota</taxon>
        <taxon>Viridiplantae</taxon>
        <taxon>Streptophyta</taxon>
        <taxon>Embryophyta</taxon>
        <taxon>Tracheophyta</taxon>
        <taxon>Spermatophyta</taxon>
        <taxon>Magnoliopsida</taxon>
        <taxon>Liliopsida</taxon>
        <taxon>Araceae</taxon>
        <taxon>Aroideae</taxon>
        <taxon>Colocasieae</taxon>
        <taxon>Colocasia</taxon>
    </lineage>
</organism>
<reference evidence="1" key="1">
    <citation type="submission" date="2017-07" db="EMBL/GenBank/DDBJ databases">
        <title>Taro Niue Genome Assembly and Annotation.</title>
        <authorList>
            <person name="Atibalentja N."/>
            <person name="Keating K."/>
            <person name="Fields C.J."/>
        </authorList>
    </citation>
    <scope>NUCLEOTIDE SEQUENCE</scope>
    <source>
        <strain evidence="1">Niue_2</strain>
        <tissue evidence="1">Leaf</tissue>
    </source>
</reference>
<gene>
    <name evidence="1" type="ORF">Taro_041906</name>
</gene>
<name>A0A843WFJ5_COLES</name>
<proteinExistence type="predicted"/>
<keyword evidence="2" id="KW-1185">Reference proteome</keyword>
<evidence type="ECO:0000313" key="2">
    <source>
        <dbReference type="Proteomes" id="UP000652761"/>
    </source>
</evidence>
<protein>
    <submittedName>
        <fullName evidence="1">Uncharacterized protein</fullName>
    </submittedName>
</protein>
<comment type="caution">
    <text evidence="1">The sequence shown here is derived from an EMBL/GenBank/DDBJ whole genome shotgun (WGS) entry which is preliminary data.</text>
</comment>